<feature type="compositionally biased region" description="Polar residues" evidence="2">
    <location>
        <begin position="224"/>
        <end position="237"/>
    </location>
</feature>
<protein>
    <submittedName>
        <fullName evidence="3">OLC1v1023764C1</fullName>
    </submittedName>
</protein>
<feature type="region of interest" description="Disordered" evidence="2">
    <location>
        <begin position="213"/>
        <end position="248"/>
    </location>
</feature>
<proteinExistence type="predicted"/>
<keyword evidence="4" id="KW-1185">Reference proteome</keyword>
<dbReference type="AlphaFoldDB" id="A0AAV1C3I7"/>
<evidence type="ECO:0000256" key="1">
    <source>
        <dbReference type="SAM" id="Coils"/>
    </source>
</evidence>
<organism evidence="3 4">
    <name type="scientific">Oldenlandia corymbosa var. corymbosa</name>
    <dbReference type="NCBI Taxonomy" id="529605"/>
    <lineage>
        <taxon>Eukaryota</taxon>
        <taxon>Viridiplantae</taxon>
        <taxon>Streptophyta</taxon>
        <taxon>Embryophyta</taxon>
        <taxon>Tracheophyta</taxon>
        <taxon>Spermatophyta</taxon>
        <taxon>Magnoliopsida</taxon>
        <taxon>eudicotyledons</taxon>
        <taxon>Gunneridae</taxon>
        <taxon>Pentapetalae</taxon>
        <taxon>asterids</taxon>
        <taxon>lamiids</taxon>
        <taxon>Gentianales</taxon>
        <taxon>Rubiaceae</taxon>
        <taxon>Rubioideae</taxon>
        <taxon>Spermacoceae</taxon>
        <taxon>Hedyotis-Oldenlandia complex</taxon>
        <taxon>Oldenlandia</taxon>
    </lineage>
</organism>
<name>A0AAV1C3I7_OLDCO</name>
<dbReference type="Proteomes" id="UP001161247">
    <property type="component" value="Chromosome 1"/>
</dbReference>
<evidence type="ECO:0000256" key="2">
    <source>
        <dbReference type="SAM" id="MobiDB-lite"/>
    </source>
</evidence>
<feature type="compositionally biased region" description="Basic and acidic residues" evidence="2">
    <location>
        <begin position="238"/>
        <end position="248"/>
    </location>
</feature>
<accession>A0AAV1C3I7</accession>
<evidence type="ECO:0000313" key="4">
    <source>
        <dbReference type="Proteomes" id="UP001161247"/>
    </source>
</evidence>
<gene>
    <name evidence="3" type="ORF">OLC1_LOCUS1613</name>
</gene>
<reference evidence="3" key="1">
    <citation type="submission" date="2023-03" db="EMBL/GenBank/DDBJ databases">
        <authorList>
            <person name="Julca I."/>
        </authorList>
    </citation>
    <scope>NUCLEOTIDE SEQUENCE</scope>
</reference>
<dbReference type="EMBL" id="OX459118">
    <property type="protein sequence ID" value="CAI9089229.1"/>
    <property type="molecule type" value="Genomic_DNA"/>
</dbReference>
<keyword evidence="1" id="KW-0175">Coiled coil</keyword>
<feature type="coiled-coil region" evidence="1">
    <location>
        <begin position="7"/>
        <end position="58"/>
    </location>
</feature>
<sequence>MAYLVRLRKLREDLVTAQSKRDEALFEVVTLEETARQVQAKEAEIALVQAKYDELDEKMKSFASLYISKEELHQWCAAFMYKMLSTGGMAEALEEMNLVATKCRAHRIGVASLKRLDQDMPIKAKWFKQLLIKDPKKTMHEAMVKVLTKLSLEQLPLWEALTGALAKMSSPVDISSFPGDVPAILARGPSEEDSIPDVPDEYMGIELEDAYEVTEEDVADTGHSGVQRNAEDASQNPFKDHPPGSDVV</sequence>
<evidence type="ECO:0000313" key="3">
    <source>
        <dbReference type="EMBL" id="CAI9089229.1"/>
    </source>
</evidence>